<feature type="region of interest" description="Disordered" evidence="1">
    <location>
        <begin position="97"/>
        <end position="118"/>
    </location>
</feature>
<accession>M7BFK1</accession>
<organism evidence="3 4">
    <name type="scientific">Chelonia mydas</name>
    <name type="common">Green sea-turtle</name>
    <name type="synonym">Chelonia agassizi</name>
    <dbReference type="NCBI Taxonomy" id="8469"/>
    <lineage>
        <taxon>Eukaryota</taxon>
        <taxon>Metazoa</taxon>
        <taxon>Chordata</taxon>
        <taxon>Craniata</taxon>
        <taxon>Vertebrata</taxon>
        <taxon>Euteleostomi</taxon>
        <taxon>Archelosauria</taxon>
        <taxon>Testudinata</taxon>
        <taxon>Testudines</taxon>
        <taxon>Cryptodira</taxon>
        <taxon>Durocryptodira</taxon>
        <taxon>Americhelydia</taxon>
        <taxon>Chelonioidea</taxon>
        <taxon>Cheloniidae</taxon>
        <taxon>Chelonia</taxon>
    </lineage>
</organism>
<name>M7BFK1_CHEMY</name>
<evidence type="ECO:0000256" key="2">
    <source>
        <dbReference type="SAM" id="SignalP"/>
    </source>
</evidence>
<gene>
    <name evidence="3" type="ORF">UY3_06847</name>
</gene>
<reference evidence="4" key="1">
    <citation type="journal article" date="2013" name="Nat. Genet.">
        <title>The draft genomes of soft-shell turtle and green sea turtle yield insights into the development and evolution of the turtle-specific body plan.</title>
        <authorList>
            <person name="Wang Z."/>
            <person name="Pascual-Anaya J."/>
            <person name="Zadissa A."/>
            <person name="Li W."/>
            <person name="Niimura Y."/>
            <person name="Huang Z."/>
            <person name="Li C."/>
            <person name="White S."/>
            <person name="Xiong Z."/>
            <person name="Fang D."/>
            <person name="Wang B."/>
            <person name="Ming Y."/>
            <person name="Chen Y."/>
            <person name="Zheng Y."/>
            <person name="Kuraku S."/>
            <person name="Pignatelli M."/>
            <person name="Herrero J."/>
            <person name="Beal K."/>
            <person name="Nozawa M."/>
            <person name="Li Q."/>
            <person name="Wang J."/>
            <person name="Zhang H."/>
            <person name="Yu L."/>
            <person name="Shigenobu S."/>
            <person name="Wang J."/>
            <person name="Liu J."/>
            <person name="Flicek P."/>
            <person name="Searle S."/>
            <person name="Wang J."/>
            <person name="Kuratani S."/>
            <person name="Yin Y."/>
            <person name="Aken B."/>
            <person name="Zhang G."/>
            <person name="Irie N."/>
        </authorList>
    </citation>
    <scope>NUCLEOTIDE SEQUENCE [LARGE SCALE GENOMIC DNA]</scope>
</reference>
<feature type="compositionally biased region" description="Basic and acidic residues" evidence="1">
    <location>
        <begin position="104"/>
        <end position="118"/>
    </location>
</feature>
<evidence type="ECO:0000313" key="3">
    <source>
        <dbReference type="EMBL" id="EMP35979.1"/>
    </source>
</evidence>
<evidence type="ECO:0000256" key="1">
    <source>
        <dbReference type="SAM" id="MobiDB-lite"/>
    </source>
</evidence>
<dbReference type="EMBL" id="KB526912">
    <property type="protein sequence ID" value="EMP35979.1"/>
    <property type="molecule type" value="Genomic_DNA"/>
</dbReference>
<sequence>MPIIANNLKALIRLVVFIFSNGSTAARVFSLSRNTETEENGVQQFQSFAPKDPDTPEEFPMPQERFRFPAASQGKALKHDSEVSKTACIWTNQPEWPIGQSSEVHSDPEMAHLERTIA</sequence>
<proteinExistence type="predicted"/>
<keyword evidence="4" id="KW-1185">Reference proteome</keyword>
<evidence type="ECO:0008006" key="5">
    <source>
        <dbReference type="Google" id="ProtNLM"/>
    </source>
</evidence>
<feature type="signal peptide" evidence="2">
    <location>
        <begin position="1"/>
        <end position="25"/>
    </location>
</feature>
<dbReference type="Proteomes" id="UP000031443">
    <property type="component" value="Unassembled WGS sequence"/>
</dbReference>
<evidence type="ECO:0000313" key="4">
    <source>
        <dbReference type="Proteomes" id="UP000031443"/>
    </source>
</evidence>
<feature type="chain" id="PRO_5004080050" description="Secreted protein" evidence="2">
    <location>
        <begin position="26"/>
        <end position="118"/>
    </location>
</feature>
<protein>
    <recommendedName>
        <fullName evidence="5">Secreted protein</fullName>
    </recommendedName>
</protein>
<feature type="region of interest" description="Disordered" evidence="1">
    <location>
        <begin position="39"/>
        <end position="60"/>
    </location>
</feature>
<keyword evidence="2" id="KW-0732">Signal</keyword>
<dbReference type="AlphaFoldDB" id="M7BFK1"/>